<protein>
    <recommendedName>
        <fullName evidence="2">Reverse transcriptase domain-containing protein</fullName>
    </recommendedName>
</protein>
<dbReference type="CDD" id="cd01647">
    <property type="entry name" value="RT_LTR"/>
    <property type="match status" value="1"/>
</dbReference>
<evidence type="ECO:0000259" key="2">
    <source>
        <dbReference type="PROSITE" id="PS50878"/>
    </source>
</evidence>
<evidence type="ECO:0000256" key="1">
    <source>
        <dbReference type="ARBA" id="ARBA00023268"/>
    </source>
</evidence>
<dbReference type="InterPro" id="IPR050951">
    <property type="entry name" value="Retrovirus_Pol_polyprotein"/>
</dbReference>
<feature type="domain" description="Reverse transcriptase" evidence="2">
    <location>
        <begin position="20"/>
        <end position="200"/>
    </location>
</feature>
<dbReference type="PROSITE" id="PS50878">
    <property type="entry name" value="RT_POL"/>
    <property type="match status" value="1"/>
</dbReference>
<dbReference type="PANTHER" id="PTHR37984:SF5">
    <property type="entry name" value="PROTEIN NYNRIN-LIKE"/>
    <property type="match status" value="1"/>
</dbReference>
<dbReference type="EMBL" id="SFCI01000729">
    <property type="protein sequence ID" value="TFY78205.1"/>
    <property type="molecule type" value="Genomic_DNA"/>
</dbReference>
<dbReference type="CDD" id="cd09274">
    <property type="entry name" value="RNase_HI_RT_Ty3"/>
    <property type="match status" value="1"/>
</dbReference>
<dbReference type="FunFam" id="3.10.20.370:FF:000001">
    <property type="entry name" value="Retrovirus-related Pol polyprotein from transposon 17.6-like protein"/>
    <property type="match status" value="1"/>
</dbReference>
<dbReference type="OrthoDB" id="3246250at2759"/>
<keyword evidence="4" id="KW-1185">Reference proteome</keyword>
<evidence type="ECO:0000313" key="3">
    <source>
        <dbReference type="EMBL" id="TFY78205.1"/>
    </source>
</evidence>
<proteinExistence type="predicted"/>
<comment type="caution">
    <text evidence="3">The sequence shown here is derived from an EMBL/GenBank/DDBJ whole genome shotgun (WGS) entry which is preliminary data.</text>
</comment>
<dbReference type="InterPro" id="IPR000477">
    <property type="entry name" value="RT_dom"/>
</dbReference>
<sequence length="413" mass="47704">MYPLAPGEQKALDKFLDKHLKKGYICPSKSPLASSFFFIKKKDGKLCPIQDYCQLNAMTIKNKYLLPLIPELINEVREASIFIKFDICWGYNNIRIKDGDQWKAAFLTNRGLFEPMVVFFGLTNFSATFQTMMNNLFRDLLATGKVIIYMDDILIATAMLQEHCDIVHRVLTILQENDLYLKPKKCTFEASSIEYFGLILEKGMVKMDPVKLAGIKEWPTPKNIRDVRSFLGFGNFYRQFIQGFSTIAQPLNDLTKKDERWMWGKAQQDTFEMLKDKFTSAPILAQPNTTKPFSVETDASAFAHGAVLSQDGEDGKSHLCAYLSHSFTDTECNYDIYDRELLAIIRALETWQHYLEGSLHQIDIVSDHQNLLYFKDTHKLSRRQVCWMLFMSQFDYTIRHAARKTMTRADALS</sequence>
<dbReference type="Proteomes" id="UP000298061">
    <property type="component" value="Unassembled WGS sequence"/>
</dbReference>
<dbReference type="InterPro" id="IPR041577">
    <property type="entry name" value="RT_RNaseH_2"/>
</dbReference>
<name>A0A4Y9ZUC8_9AGAM</name>
<dbReference type="Gene3D" id="3.30.70.270">
    <property type="match status" value="2"/>
</dbReference>
<reference evidence="3 4" key="1">
    <citation type="submission" date="2019-02" db="EMBL/GenBank/DDBJ databases">
        <title>Genome sequencing of the rare red list fungi Hericium alpestre (H. flagellum).</title>
        <authorList>
            <person name="Buettner E."/>
            <person name="Kellner H."/>
        </authorList>
    </citation>
    <scope>NUCLEOTIDE SEQUENCE [LARGE SCALE GENOMIC DNA]</scope>
    <source>
        <strain evidence="3 4">DSM 108284</strain>
    </source>
</reference>
<organism evidence="3 4">
    <name type="scientific">Hericium alpestre</name>
    <dbReference type="NCBI Taxonomy" id="135208"/>
    <lineage>
        <taxon>Eukaryota</taxon>
        <taxon>Fungi</taxon>
        <taxon>Dikarya</taxon>
        <taxon>Basidiomycota</taxon>
        <taxon>Agaricomycotina</taxon>
        <taxon>Agaricomycetes</taxon>
        <taxon>Russulales</taxon>
        <taxon>Hericiaceae</taxon>
        <taxon>Hericium</taxon>
    </lineage>
</organism>
<dbReference type="InterPro" id="IPR043502">
    <property type="entry name" value="DNA/RNA_pol_sf"/>
</dbReference>
<dbReference type="STRING" id="135208.A0A4Y9ZUC8"/>
<gene>
    <name evidence="3" type="ORF">EWM64_g5808</name>
</gene>
<accession>A0A4Y9ZUC8</accession>
<dbReference type="PANTHER" id="PTHR37984">
    <property type="entry name" value="PROTEIN CBG26694"/>
    <property type="match status" value="1"/>
</dbReference>
<evidence type="ECO:0000313" key="4">
    <source>
        <dbReference type="Proteomes" id="UP000298061"/>
    </source>
</evidence>
<keyword evidence="1" id="KW-0511">Multifunctional enzyme</keyword>
<dbReference type="FunFam" id="3.30.70.270:FF:000020">
    <property type="entry name" value="Transposon Tf2-6 polyprotein-like Protein"/>
    <property type="match status" value="1"/>
</dbReference>
<dbReference type="AlphaFoldDB" id="A0A4Y9ZUC8"/>
<dbReference type="GO" id="GO:0003824">
    <property type="term" value="F:catalytic activity"/>
    <property type="evidence" value="ECO:0007669"/>
    <property type="project" value="UniProtKB-KW"/>
</dbReference>
<dbReference type="SUPFAM" id="SSF56672">
    <property type="entry name" value="DNA/RNA polymerases"/>
    <property type="match status" value="1"/>
</dbReference>
<dbReference type="Pfam" id="PF00078">
    <property type="entry name" value="RVT_1"/>
    <property type="match status" value="1"/>
</dbReference>
<dbReference type="Pfam" id="PF17919">
    <property type="entry name" value="RT_RNaseH_2"/>
    <property type="match status" value="1"/>
</dbReference>
<dbReference type="InterPro" id="IPR043128">
    <property type="entry name" value="Rev_trsase/Diguanyl_cyclase"/>
</dbReference>
<dbReference type="Gene3D" id="3.10.10.10">
    <property type="entry name" value="HIV Type 1 Reverse Transcriptase, subunit A, domain 1"/>
    <property type="match status" value="1"/>
</dbReference>